<sequence length="312" mass="34147">MKNATYVEAARRGSHRWWRYLLGLVIILFAWLVVGTVASLLVAITIGGQEGFAAFRQADYSALGSVGSFLVIMAGFPCFLGGTLLTVSLIHRRPPLTLITAQEKISWYRVGQGFVAWFVPFCLIGGLGQYLFYPDTFSFNSDLAALALFVPIALIFTAIQTTTEELFFRGYIVQGASLIWSNRVFLAIVPAVIFTLPHLLNPEAIAGGWLTVFVTYFLLPGLLWTVVSLIDGTTELAIGVHFANNIGSILLFNITGSAVTTPALFTISEYHATYGALSVLVAIPVFLAIAYKVFKHDEASEPVFQGHQKGRR</sequence>
<dbReference type="GO" id="GO:0006508">
    <property type="term" value="P:proteolysis"/>
    <property type="evidence" value="ECO:0007669"/>
    <property type="project" value="UniProtKB-KW"/>
</dbReference>
<evidence type="ECO:0000256" key="1">
    <source>
        <dbReference type="SAM" id="Phobius"/>
    </source>
</evidence>
<gene>
    <name evidence="3" type="ORF">BWI75_21340</name>
</gene>
<keyword evidence="3" id="KW-0482">Metalloprotease</keyword>
<organism evidence="3 4">
    <name type="scientific">Gloeocapsopsis dulcis AAB1 = 1H9</name>
    <dbReference type="NCBI Taxonomy" id="1433147"/>
    <lineage>
        <taxon>Bacteria</taxon>
        <taxon>Bacillati</taxon>
        <taxon>Cyanobacteriota</taxon>
        <taxon>Cyanophyceae</taxon>
        <taxon>Oscillatoriophycideae</taxon>
        <taxon>Chroococcales</taxon>
        <taxon>Chroococcaceae</taxon>
        <taxon>Gloeocapsopsis</taxon>
        <taxon>Gloeocapsopsis dulcis</taxon>
    </lineage>
</organism>
<reference evidence="3 4" key="1">
    <citation type="journal article" date="2019" name="Front. Microbiol.">
        <title>Genomic Features for Desiccation Tolerance and Sugar Biosynthesis in the Extremophile Gloeocapsopsis sp. UTEX B3054.</title>
        <authorList>
            <person name="Urrejola C."/>
            <person name="Alcorta J."/>
            <person name="Salas L."/>
            <person name="Vasquez M."/>
            <person name="Polz M.F."/>
            <person name="Vicuna R."/>
            <person name="Diez B."/>
        </authorList>
    </citation>
    <scope>NUCLEOTIDE SEQUENCE [LARGE SCALE GENOMIC DNA]</scope>
    <source>
        <strain evidence="3 4">1H9</strain>
    </source>
</reference>
<dbReference type="EMBL" id="NAPY01000049">
    <property type="protein sequence ID" value="MUL38795.1"/>
    <property type="molecule type" value="Genomic_DNA"/>
</dbReference>
<dbReference type="AlphaFoldDB" id="A0A6N8G2G4"/>
<proteinExistence type="predicted"/>
<feature type="transmembrane region" description="Helical" evidence="1">
    <location>
        <begin position="20"/>
        <end position="46"/>
    </location>
</feature>
<protein>
    <submittedName>
        <fullName evidence="3">CPBP family intramembrane metalloprotease domain-containing protein</fullName>
    </submittedName>
</protein>
<evidence type="ECO:0000313" key="3">
    <source>
        <dbReference type="EMBL" id="MUL38795.1"/>
    </source>
</evidence>
<dbReference type="GO" id="GO:0080120">
    <property type="term" value="P:CAAX-box protein maturation"/>
    <property type="evidence" value="ECO:0007669"/>
    <property type="project" value="UniProtKB-ARBA"/>
</dbReference>
<dbReference type="GO" id="GO:0004175">
    <property type="term" value="F:endopeptidase activity"/>
    <property type="evidence" value="ECO:0007669"/>
    <property type="project" value="UniProtKB-ARBA"/>
</dbReference>
<keyword evidence="1" id="KW-0472">Membrane</keyword>
<evidence type="ECO:0000259" key="2">
    <source>
        <dbReference type="Pfam" id="PF02517"/>
    </source>
</evidence>
<feature type="transmembrane region" description="Helical" evidence="1">
    <location>
        <begin position="110"/>
        <end position="131"/>
    </location>
</feature>
<feature type="transmembrane region" description="Helical" evidence="1">
    <location>
        <begin position="143"/>
        <end position="159"/>
    </location>
</feature>
<name>A0A6N8G2G4_9CHRO</name>
<feature type="transmembrane region" description="Helical" evidence="1">
    <location>
        <begin position="242"/>
        <end position="265"/>
    </location>
</feature>
<dbReference type="Pfam" id="PF02517">
    <property type="entry name" value="Rce1-like"/>
    <property type="match status" value="1"/>
</dbReference>
<dbReference type="Proteomes" id="UP000441797">
    <property type="component" value="Unassembled WGS sequence"/>
</dbReference>
<keyword evidence="1" id="KW-1133">Transmembrane helix</keyword>
<keyword evidence="4" id="KW-1185">Reference proteome</keyword>
<dbReference type="InterPro" id="IPR003675">
    <property type="entry name" value="Rce1/LyrA-like_dom"/>
</dbReference>
<feature type="transmembrane region" description="Helical" evidence="1">
    <location>
        <begin position="271"/>
        <end position="291"/>
    </location>
</feature>
<keyword evidence="1" id="KW-0812">Transmembrane</keyword>
<feature type="domain" description="CAAX prenyl protease 2/Lysostaphin resistance protein A-like" evidence="2">
    <location>
        <begin position="149"/>
        <end position="246"/>
    </location>
</feature>
<feature type="transmembrane region" description="Helical" evidence="1">
    <location>
        <begin position="180"/>
        <end position="200"/>
    </location>
</feature>
<dbReference type="GO" id="GO:0008237">
    <property type="term" value="F:metallopeptidase activity"/>
    <property type="evidence" value="ECO:0007669"/>
    <property type="project" value="UniProtKB-KW"/>
</dbReference>
<keyword evidence="3" id="KW-0378">Hydrolase</keyword>
<feature type="transmembrane region" description="Helical" evidence="1">
    <location>
        <begin position="206"/>
        <end position="230"/>
    </location>
</feature>
<feature type="transmembrane region" description="Helical" evidence="1">
    <location>
        <begin position="66"/>
        <end position="90"/>
    </location>
</feature>
<accession>A0A6N8G2G4</accession>
<evidence type="ECO:0000313" key="4">
    <source>
        <dbReference type="Proteomes" id="UP000441797"/>
    </source>
</evidence>
<comment type="caution">
    <text evidence="3">The sequence shown here is derived from an EMBL/GenBank/DDBJ whole genome shotgun (WGS) entry which is preliminary data.</text>
</comment>
<dbReference type="OrthoDB" id="2806188at2"/>
<keyword evidence="3" id="KW-0645">Protease</keyword>
<dbReference type="RefSeq" id="WP_105217911.1">
    <property type="nucleotide sequence ID" value="NZ_CAWNSU010000048.1"/>
</dbReference>